<accession>A0ABZ2JYI8</accession>
<dbReference type="Gene3D" id="3.40.390.10">
    <property type="entry name" value="Collagenase (Catalytic Domain)"/>
    <property type="match status" value="1"/>
</dbReference>
<keyword evidence="4" id="KW-0479">Metal-binding</keyword>
<keyword evidence="3" id="KW-0645">Protease</keyword>
<keyword evidence="5 11" id="KW-0378">Hydrolase</keyword>
<comment type="cofactor">
    <cofactor evidence="1">
        <name>Zn(2+)</name>
        <dbReference type="ChEBI" id="CHEBI:29105"/>
    </cofactor>
</comment>
<keyword evidence="7" id="KW-0482">Metalloprotease</keyword>
<evidence type="ECO:0000313" key="11">
    <source>
        <dbReference type="EMBL" id="WXA91531.1"/>
    </source>
</evidence>
<dbReference type="PANTHER" id="PTHR37016:SF3">
    <property type="entry name" value="NEUTRAL PROTEASE 2-RELATED"/>
    <property type="match status" value="1"/>
</dbReference>
<name>A0ABZ2JYI8_9BACT</name>
<organism evidence="11 12">
    <name type="scientific">Pendulispora brunnea</name>
    <dbReference type="NCBI Taxonomy" id="2905690"/>
    <lineage>
        <taxon>Bacteria</taxon>
        <taxon>Pseudomonadati</taxon>
        <taxon>Myxococcota</taxon>
        <taxon>Myxococcia</taxon>
        <taxon>Myxococcales</taxon>
        <taxon>Sorangiineae</taxon>
        <taxon>Pendulisporaceae</taxon>
        <taxon>Pendulispora</taxon>
    </lineage>
</organism>
<dbReference type="SMART" id="SM01351">
    <property type="entry name" value="Aspzincin_M35"/>
    <property type="match status" value="1"/>
</dbReference>
<dbReference type="InterPro" id="IPR029463">
    <property type="entry name" value="Lys_MEP"/>
</dbReference>
<evidence type="ECO:0000256" key="3">
    <source>
        <dbReference type="ARBA" id="ARBA00022670"/>
    </source>
</evidence>
<dbReference type="Gene3D" id="2.60.40.2970">
    <property type="match status" value="1"/>
</dbReference>
<evidence type="ECO:0000256" key="5">
    <source>
        <dbReference type="ARBA" id="ARBA00022801"/>
    </source>
</evidence>
<dbReference type="PROSITE" id="PS51257">
    <property type="entry name" value="PROKAR_LIPOPROTEIN"/>
    <property type="match status" value="1"/>
</dbReference>
<dbReference type="PANTHER" id="PTHR37016">
    <property type="match status" value="1"/>
</dbReference>
<evidence type="ECO:0000313" key="12">
    <source>
        <dbReference type="Proteomes" id="UP001379533"/>
    </source>
</evidence>
<evidence type="ECO:0000256" key="6">
    <source>
        <dbReference type="ARBA" id="ARBA00022833"/>
    </source>
</evidence>
<reference evidence="11 12" key="1">
    <citation type="submission" date="2021-12" db="EMBL/GenBank/DDBJ databases">
        <title>Discovery of the Pendulisporaceae a myxobacterial family with distinct sporulation behavior and unique specialized metabolism.</title>
        <authorList>
            <person name="Garcia R."/>
            <person name="Popoff A."/>
            <person name="Bader C.D."/>
            <person name="Loehr J."/>
            <person name="Walesch S."/>
            <person name="Walt C."/>
            <person name="Boldt J."/>
            <person name="Bunk B."/>
            <person name="Haeckl F.J.F.P.J."/>
            <person name="Gunesch A.P."/>
            <person name="Birkelbach J."/>
            <person name="Nuebel U."/>
            <person name="Pietschmann T."/>
            <person name="Bach T."/>
            <person name="Mueller R."/>
        </authorList>
    </citation>
    <scope>NUCLEOTIDE SEQUENCE [LARGE SCALE GENOMIC DNA]</scope>
    <source>
        <strain evidence="11 12">MSr12523</strain>
    </source>
</reference>
<feature type="compositionally biased region" description="Basic and acidic residues" evidence="8">
    <location>
        <begin position="340"/>
        <end position="355"/>
    </location>
</feature>
<dbReference type="InterPro" id="IPR034115">
    <property type="entry name" value="M35_peptidyl-Lys"/>
</dbReference>
<evidence type="ECO:0000256" key="9">
    <source>
        <dbReference type="SAM" id="SignalP"/>
    </source>
</evidence>
<dbReference type="GO" id="GO:0016787">
    <property type="term" value="F:hydrolase activity"/>
    <property type="evidence" value="ECO:0007669"/>
    <property type="project" value="UniProtKB-KW"/>
</dbReference>
<feature type="signal peptide" evidence="9">
    <location>
        <begin position="1"/>
        <end position="26"/>
    </location>
</feature>
<dbReference type="CDD" id="cd11306">
    <property type="entry name" value="M35_peptidyl-Lys"/>
    <property type="match status" value="1"/>
</dbReference>
<proteinExistence type="inferred from homology"/>
<dbReference type="Pfam" id="PF14521">
    <property type="entry name" value="Aspzincin_M35"/>
    <property type="match status" value="1"/>
</dbReference>
<dbReference type="EC" id="3.4.24.-" evidence="11"/>
<dbReference type="InterPro" id="IPR024079">
    <property type="entry name" value="MetalloPept_cat_dom_sf"/>
</dbReference>
<dbReference type="InterPro" id="IPR050414">
    <property type="entry name" value="Fungal_M35_metalloproteases"/>
</dbReference>
<protein>
    <submittedName>
        <fullName evidence="11">M35 family metallo-endopeptidase</fullName>
        <ecNumber evidence="11">3.4.24.-</ecNumber>
    </submittedName>
</protein>
<dbReference type="EMBL" id="CP089982">
    <property type="protein sequence ID" value="WXA91531.1"/>
    <property type="molecule type" value="Genomic_DNA"/>
</dbReference>
<evidence type="ECO:0000259" key="10">
    <source>
        <dbReference type="SMART" id="SM01351"/>
    </source>
</evidence>
<feature type="chain" id="PRO_5045742152" evidence="9">
    <location>
        <begin position="27"/>
        <end position="363"/>
    </location>
</feature>
<evidence type="ECO:0000256" key="7">
    <source>
        <dbReference type="ARBA" id="ARBA00023049"/>
    </source>
</evidence>
<feature type="domain" description="Lysine-specific metallo-endopeptidase" evidence="10">
    <location>
        <begin position="224"/>
        <end position="357"/>
    </location>
</feature>
<dbReference type="Proteomes" id="UP001379533">
    <property type="component" value="Chromosome"/>
</dbReference>
<dbReference type="SUPFAM" id="SSF55486">
    <property type="entry name" value="Metalloproteases ('zincins'), catalytic domain"/>
    <property type="match status" value="1"/>
</dbReference>
<gene>
    <name evidence="11" type="ORF">LZC95_34370</name>
</gene>
<evidence type="ECO:0000256" key="2">
    <source>
        <dbReference type="ARBA" id="ARBA00010279"/>
    </source>
</evidence>
<keyword evidence="6" id="KW-0862">Zinc</keyword>
<keyword evidence="9" id="KW-0732">Signal</keyword>
<sequence>MKKTVRRSLKSWLACAVIVPILAACAVGSEDRVPDEGRGVAVDGLDATANGMAVKLSAAKASLGPSEGFSVTVTWTNGTQRSLRLLKWNTLVDGIREPLFVVTRDGAAVEYIGRHYKRGAPRPQDYVVLEPGESLTNTVDLAEAYDLSVSGQYAVHFAEGAELVSNEVSTWVEGRPWALDEGESDEATALAADIKFSGGCKSGEKDKLRTAMKDAASHASKAASYLNGSAGSKPRYTTWFGSYKASRWDTAQSHFKKIKDALANKDYTLDCGCNEDNVYAYVYKNKPYKIYLCDAFWSAPAKGTDSKAGVMIHETSHFDVVASTEDHAYGQGDCKKLADDNPGKALDNADSHEYFAENTPSQN</sequence>
<evidence type="ECO:0000256" key="1">
    <source>
        <dbReference type="ARBA" id="ARBA00001947"/>
    </source>
</evidence>
<evidence type="ECO:0000256" key="8">
    <source>
        <dbReference type="SAM" id="MobiDB-lite"/>
    </source>
</evidence>
<comment type="similarity">
    <text evidence="2">Belongs to the peptidase M35 family.</text>
</comment>
<keyword evidence="12" id="KW-1185">Reference proteome</keyword>
<dbReference type="RefSeq" id="WP_394842151.1">
    <property type="nucleotide sequence ID" value="NZ_CP089982.1"/>
</dbReference>
<evidence type="ECO:0000256" key="4">
    <source>
        <dbReference type="ARBA" id="ARBA00022723"/>
    </source>
</evidence>
<feature type="region of interest" description="Disordered" evidence="8">
    <location>
        <begin position="340"/>
        <end position="363"/>
    </location>
</feature>